<dbReference type="Proteomes" id="UP000018840">
    <property type="component" value="Unassembled WGS sequence"/>
</dbReference>
<dbReference type="EMBL" id="AZMC01000151">
    <property type="protein sequence ID" value="ETI89594.1"/>
    <property type="molecule type" value="Genomic_DNA"/>
</dbReference>
<comment type="caution">
    <text evidence="1">The sequence shown here is derived from an EMBL/GenBank/DDBJ whole genome shotgun (WGS) entry which is preliminary data.</text>
</comment>
<evidence type="ECO:0000313" key="2">
    <source>
        <dbReference type="Proteomes" id="UP000018840"/>
    </source>
</evidence>
<protein>
    <submittedName>
        <fullName evidence="1">Uncharacterized protein</fullName>
    </submittedName>
</protein>
<reference evidence="1 2" key="1">
    <citation type="submission" date="2013-12" db="EMBL/GenBank/DDBJ databases">
        <title>A Varibaculum cambriense genome reconstructed from a premature infant gut community with otherwise low bacterial novelty that shifts toward anaerobic metabolism during the third week of life.</title>
        <authorList>
            <person name="Brown C.T."/>
            <person name="Sharon I."/>
            <person name="Thomas B.C."/>
            <person name="Castelle C.J."/>
            <person name="Morowitz M.J."/>
            <person name="Banfield J.F."/>
        </authorList>
    </citation>
    <scope>NUCLEOTIDE SEQUENCE [LARGE SCALE GENOMIC DNA]</scope>
    <source>
        <strain evidence="2">DORA_17_25</strain>
    </source>
</reference>
<organism evidence="1 2">
    <name type="scientific">Negativicoccus succinicivorans DORA_17_25</name>
    <dbReference type="NCBI Taxonomy" id="1403945"/>
    <lineage>
        <taxon>Bacteria</taxon>
        <taxon>Bacillati</taxon>
        <taxon>Bacillota</taxon>
        <taxon>Negativicutes</taxon>
        <taxon>Veillonellales</taxon>
        <taxon>Veillonellaceae</taxon>
        <taxon>Negativicoccus</taxon>
    </lineage>
</organism>
<name>W1UA91_9FIRM</name>
<proteinExistence type="predicted"/>
<gene>
    <name evidence="1" type="ORF">Q612_NSC00151G0001</name>
</gene>
<dbReference type="AlphaFoldDB" id="W1UA91"/>
<evidence type="ECO:0000313" key="1">
    <source>
        <dbReference type="EMBL" id="ETI89594.1"/>
    </source>
</evidence>
<accession>W1UA91</accession>
<sequence>MGNCWILDCREKLLVRMMSPVPKPTQVGEKRILRCAGKPYVKELGKMHP</sequence>